<feature type="region of interest" description="Disordered" evidence="1">
    <location>
        <begin position="639"/>
        <end position="732"/>
    </location>
</feature>
<organism evidence="2 3">
    <name type="scientific">Microdochium bolleyi</name>
    <dbReference type="NCBI Taxonomy" id="196109"/>
    <lineage>
        <taxon>Eukaryota</taxon>
        <taxon>Fungi</taxon>
        <taxon>Dikarya</taxon>
        <taxon>Ascomycota</taxon>
        <taxon>Pezizomycotina</taxon>
        <taxon>Sordariomycetes</taxon>
        <taxon>Xylariomycetidae</taxon>
        <taxon>Xylariales</taxon>
        <taxon>Microdochiaceae</taxon>
        <taxon>Microdochium</taxon>
    </lineage>
</organism>
<dbReference type="Proteomes" id="UP000070501">
    <property type="component" value="Unassembled WGS sequence"/>
</dbReference>
<feature type="compositionally biased region" description="Polar residues" evidence="1">
    <location>
        <begin position="642"/>
        <end position="666"/>
    </location>
</feature>
<dbReference type="STRING" id="196109.A0A136IUG9"/>
<feature type="compositionally biased region" description="Polar residues" evidence="1">
    <location>
        <begin position="489"/>
        <end position="499"/>
    </location>
</feature>
<feature type="compositionally biased region" description="Basic and acidic residues" evidence="1">
    <location>
        <begin position="769"/>
        <end position="781"/>
    </location>
</feature>
<dbReference type="OrthoDB" id="5244050at2759"/>
<dbReference type="EMBL" id="KQ964258">
    <property type="protein sequence ID" value="KXJ88449.1"/>
    <property type="molecule type" value="Genomic_DNA"/>
</dbReference>
<proteinExistence type="predicted"/>
<gene>
    <name evidence="2" type="ORF">Micbo1qcDRAFT_17324</name>
</gene>
<feature type="compositionally biased region" description="Low complexity" evidence="1">
    <location>
        <begin position="401"/>
        <end position="410"/>
    </location>
</feature>
<feature type="region of interest" description="Disordered" evidence="1">
    <location>
        <begin position="317"/>
        <end position="432"/>
    </location>
</feature>
<feature type="region of interest" description="Disordered" evidence="1">
    <location>
        <begin position="1"/>
        <end position="26"/>
    </location>
</feature>
<reference evidence="3" key="1">
    <citation type="submission" date="2016-02" db="EMBL/GenBank/DDBJ databases">
        <title>Draft genome sequence of Microdochium bolleyi, a fungal endophyte of beachgrass.</title>
        <authorList>
            <consortium name="DOE Joint Genome Institute"/>
            <person name="David A.S."/>
            <person name="May G."/>
            <person name="Haridas S."/>
            <person name="Lim J."/>
            <person name="Wang M."/>
            <person name="Labutti K."/>
            <person name="Lipzen A."/>
            <person name="Barry K."/>
            <person name="Grigoriev I.V."/>
        </authorList>
    </citation>
    <scope>NUCLEOTIDE SEQUENCE [LARGE SCALE GENOMIC DNA]</scope>
    <source>
        <strain evidence="3">J235TASD1</strain>
    </source>
</reference>
<keyword evidence="3" id="KW-1185">Reference proteome</keyword>
<feature type="region of interest" description="Disordered" evidence="1">
    <location>
        <begin position="205"/>
        <end position="260"/>
    </location>
</feature>
<evidence type="ECO:0000313" key="2">
    <source>
        <dbReference type="EMBL" id="KXJ88449.1"/>
    </source>
</evidence>
<feature type="compositionally biased region" description="Basic and acidic residues" evidence="1">
    <location>
        <begin position="191"/>
        <end position="200"/>
    </location>
</feature>
<feature type="region of interest" description="Disordered" evidence="1">
    <location>
        <begin position="181"/>
        <end position="200"/>
    </location>
</feature>
<protein>
    <submittedName>
        <fullName evidence="2">Uncharacterized protein</fullName>
    </submittedName>
</protein>
<feature type="compositionally biased region" description="Basic and acidic residues" evidence="1">
    <location>
        <begin position="798"/>
        <end position="808"/>
    </location>
</feature>
<feature type="region of interest" description="Disordered" evidence="1">
    <location>
        <begin position="756"/>
        <end position="922"/>
    </location>
</feature>
<evidence type="ECO:0000313" key="3">
    <source>
        <dbReference type="Proteomes" id="UP000070501"/>
    </source>
</evidence>
<feature type="region of interest" description="Disordered" evidence="1">
    <location>
        <begin position="476"/>
        <end position="531"/>
    </location>
</feature>
<feature type="compositionally biased region" description="Low complexity" evidence="1">
    <location>
        <begin position="342"/>
        <end position="358"/>
    </location>
</feature>
<dbReference type="AlphaFoldDB" id="A0A136IUG9"/>
<feature type="compositionally biased region" description="Pro residues" evidence="1">
    <location>
        <begin position="868"/>
        <end position="881"/>
    </location>
</feature>
<feature type="region of interest" description="Disordered" evidence="1">
    <location>
        <begin position="566"/>
        <end position="619"/>
    </location>
</feature>
<accession>A0A136IUG9</accession>
<feature type="compositionally biased region" description="Low complexity" evidence="1">
    <location>
        <begin position="476"/>
        <end position="488"/>
    </location>
</feature>
<feature type="compositionally biased region" description="Low complexity" evidence="1">
    <location>
        <begin position="500"/>
        <end position="515"/>
    </location>
</feature>
<dbReference type="InParanoid" id="A0A136IUG9"/>
<sequence length="922" mass="99982">MGQKGKSKFMFPIPGRKVKDASPSTISAPLSKAQRLLGTGEINIDYHGPSKDHEDWEAHSTSAMSISISESSMGGRTNMTYRTEMYDSVPGLNMDRRGWDEESDVVPRHLHSAGGHGLRTQRSAATIGADYYGADTATDLSSLRRRQSNSTIGTHYDKTHVPLSVSQQTSNSAIAQGPFLGQFHSEGTTTEQKKRPSKLDLLRGKVRHDSSAGAKSASPNFGGGHTLVRSPSMMSFRTGWGGSTPEPAPQRTPNKLFRRSQQPTLNIASPSTHRRPLHDASGLHQLYDHYEEMSFRNAPSPTEEDVPDFLKADPFESAYRPHTARTSTSLPASKPLIREPCSPSDQSSSRSRNLTSDSGTTDPMDSTLSSVTDYAASVSSRQTRTSKASRTDRSIQSLDRQQNSVLSLSDSDSDEDLQVSPPRSSPSPYTIAPKAERNLGLLAAMDQTSHSPTQDRVGVPNTAQIKLIKDYLDIPRTSSRTAASRPRSNNTLRPTARTVSPSSGASLSSESAQRSNHSVGSEDESPGQVHEAQTVTLRPLASTAEAATEEFDARAPLSDFQQMLAHPEPKGRARDSRSSEQPTPPLSPNSVEFYFRSPESVRRDSAASNSSEKNNARFMAVTRQEEMLLAALREKRAKMRASSLSSGSATEKGSRATEASTVSPPKQSVVIPQRRSSVNAAEAVEPATADFGRRPLGVLEEEESRAGNTASLESSPEGRPSNGNSNGKASKARQERVLLYLDRPISRVGAIDAAEPSPDLTEFMGSVDGRSDDEWAEENRRTRTKSTRWTTFSKHGFLSKDESGRPRADSAAVNPKTFIQAQPRLADLPETESEFDDEDDDLYLDDFDFDDFPEPGGKTEVFVETRPAPSPPPSAPLPLPPSKSLAGVDGHRSKKSLARLSAVGGPSAVSATSPVPWWGDDD</sequence>
<name>A0A136IUG9_9PEZI</name>
<feature type="compositionally biased region" description="Basic and acidic residues" evidence="1">
    <location>
        <begin position="567"/>
        <end position="578"/>
    </location>
</feature>
<evidence type="ECO:0000256" key="1">
    <source>
        <dbReference type="SAM" id="MobiDB-lite"/>
    </source>
</evidence>
<feature type="compositionally biased region" description="Polar residues" evidence="1">
    <location>
        <begin position="359"/>
        <end position="400"/>
    </location>
</feature>
<feature type="compositionally biased region" description="Acidic residues" evidence="1">
    <location>
        <begin position="829"/>
        <end position="853"/>
    </location>
</feature>